<dbReference type="GO" id="GO:0006508">
    <property type="term" value="P:proteolysis"/>
    <property type="evidence" value="ECO:0007669"/>
    <property type="project" value="UniProtKB-KW"/>
</dbReference>
<dbReference type="Proteomes" id="UP000324897">
    <property type="component" value="Unassembled WGS sequence"/>
</dbReference>
<dbReference type="InterPro" id="IPR018200">
    <property type="entry name" value="USP_CS"/>
</dbReference>
<accession>A0A5J9VG78</accession>
<dbReference type="Gene3D" id="2.60.210.10">
    <property type="entry name" value="Apoptosis, Tumor Necrosis Factor Receptor Associated Protein 2, Chain A"/>
    <property type="match status" value="1"/>
</dbReference>
<dbReference type="PROSITE" id="PS50144">
    <property type="entry name" value="MATH"/>
    <property type="match status" value="1"/>
</dbReference>
<dbReference type="AlphaFoldDB" id="A0A5J9VG78"/>
<evidence type="ECO:0000259" key="9">
    <source>
        <dbReference type="PROSITE" id="PS50235"/>
    </source>
</evidence>
<evidence type="ECO:0000256" key="3">
    <source>
        <dbReference type="ARBA" id="ARBA00012759"/>
    </source>
</evidence>
<dbReference type="Pfam" id="PF14533">
    <property type="entry name" value="USP7_C2"/>
    <property type="match status" value="1"/>
</dbReference>
<evidence type="ECO:0000256" key="6">
    <source>
        <dbReference type="ARBA" id="ARBA00022801"/>
    </source>
</evidence>
<dbReference type="EMBL" id="RWGY01000009">
    <property type="protein sequence ID" value="TVU34975.1"/>
    <property type="molecule type" value="Genomic_DNA"/>
</dbReference>
<keyword evidence="6" id="KW-0378">Hydrolase</keyword>
<keyword evidence="5" id="KW-0833">Ubl conjugation pathway</keyword>
<dbReference type="PROSITE" id="PS50235">
    <property type="entry name" value="USP_3"/>
    <property type="match status" value="1"/>
</dbReference>
<comment type="catalytic activity">
    <reaction evidence="1">
        <text>Thiol-dependent hydrolysis of ester, thioester, amide, peptide and isopeptide bonds formed by the C-terminal Gly of ubiquitin (a 76-residue protein attached to proteins as an intracellular targeting signal).</text>
        <dbReference type="EC" id="3.4.19.12"/>
    </reaction>
</comment>
<dbReference type="InterPro" id="IPR001394">
    <property type="entry name" value="Peptidase_C19_UCH"/>
</dbReference>
<dbReference type="InterPro" id="IPR050164">
    <property type="entry name" value="Peptidase_C19"/>
</dbReference>
<gene>
    <name evidence="10" type="ORF">EJB05_16834</name>
</gene>
<feature type="domain" description="MATH" evidence="8">
    <location>
        <begin position="110"/>
        <end position="235"/>
    </location>
</feature>
<organism evidence="10 11">
    <name type="scientific">Eragrostis curvula</name>
    <name type="common">weeping love grass</name>
    <dbReference type="NCBI Taxonomy" id="38414"/>
    <lineage>
        <taxon>Eukaryota</taxon>
        <taxon>Viridiplantae</taxon>
        <taxon>Streptophyta</taxon>
        <taxon>Embryophyta</taxon>
        <taxon>Tracheophyta</taxon>
        <taxon>Spermatophyta</taxon>
        <taxon>Magnoliopsida</taxon>
        <taxon>Liliopsida</taxon>
        <taxon>Poales</taxon>
        <taxon>Poaceae</taxon>
        <taxon>PACMAD clade</taxon>
        <taxon>Chloridoideae</taxon>
        <taxon>Eragrostideae</taxon>
        <taxon>Eragrostidinae</taxon>
        <taxon>Eragrostis</taxon>
    </lineage>
</organism>
<dbReference type="GO" id="GO:0031647">
    <property type="term" value="P:regulation of protein stability"/>
    <property type="evidence" value="ECO:0007669"/>
    <property type="project" value="TreeGrafter"/>
</dbReference>
<feature type="domain" description="USP" evidence="9">
    <location>
        <begin position="255"/>
        <end position="579"/>
    </location>
</feature>
<keyword evidence="11" id="KW-1185">Reference proteome</keyword>
<dbReference type="InterPro" id="IPR028889">
    <property type="entry name" value="USP"/>
</dbReference>
<evidence type="ECO:0000313" key="11">
    <source>
        <dbReference type="Proteomes" id="UP000324897"/>
    </source>
</evidence>
<dbReference type="CDD" id="cd00121">
    <property type="entry name" value="MATH"/>
    <property type="match status" value="1"/>
</dbReference>
<dbReference type="InterPro" id="IPR024729">
    <property type="entry name" value="USP7_ICP0-binding_dom"/>
</dbReference>
<dbReference type="FunFam" id="3.90.70.10:FF:000002">
    <property type="entry name" value="Ubiquitin carboxyl-terminal hydrolase 13"/>
    <property type="match status" value="1"/>
</dbReference>
<dbReference type="PROSITE" id="PS00973">
    <property type="entry name" value="USP_2"/>
    <property type="match status" value="1"/>
</dbReference>
<dbReference type="Gene3D" id="3.10.20.90">
    <property type="entry name" value="Phosphatidylinositol 3-kinase Catalytic Subunit, Chain A, domain 1"/>
    <property type="match status" value="1"/>
</dbReference>
<dbReference type="OrthoDB" id="289038at2759"/>
<keyword evidence="7" id="KW-0788">Thiol protease</keyword>
<evidence type="ECO:0000256" key="4">
    <source>
        <dbReference type="ARBA" id="ARBA00022670"/>
    </source>
</evidence>
<dbReference type="PANTHER" id="PTHR24006">
    <property type="entry name" value="UBIQUITIN CARBOXYL-TERMINAL HYDROLASE"/>
    <property type="match status" value="1"/>
</dbReference>
<evidence type="ECO:0000256" key="5">
    <source>
        <dbReference type="ARBA" id="ARBA00022786"/>
    </source>
</evidence>
<dbReference type="EC" id="3.4.19.12" evidence="3"/>
<dbReference type="InterPro" id="IPR002083">
    <property type="entry name" value="MATH/TRAF_dom"/>
</dbReference>
<dbReference type="GO" id="GO:0016579">
    <property type="term" value="P:protein deubiquitination"/>
    <property type="evidence" value="ECO:0007669"/>
    <property type="project" value="InterPro"/>
</dbReference>
<reference evidence="10 11" key="1">
    <citation type="journal article" date="2019" name="Sci. Rep.">
        <title>A high-quality genome of Eragrostis curvula grass provides insights into Poaceae evolution and supports new strategies to enhance forage quality.</title>
        <authorList>
            <person name="Carballo J."/>
            <person name="Santos B.A.C.M."/>
            <person name="Zappacosta D."/>
            <person name="Garbus I."/>
            <person name="Selva J.P."/>
            <person name="Gallo C.A."/>
            <person name="Diaz A."/>
            <person name="Albertini E."/>
            <person name="Caccamo M."/>
            <person name="Echenique V."/>
        </authorList>
    </citation>
    <scope>NUCLEOTIDE SEQUENCE [LARGE SCALE GENOMIC DNA]</scope>
    <source>
        <strain evidence="11">cv. Victoria</strain>
        <tissue evidence="10">Leaf</tissue>
    </source>
</reference>
<dbReference type="CDD" id="cd02659">
    <property type="entry name" value="peptidase_C19C"/>
    <property type="match status" value="1"/>
</dbReference>
<dbReference type="Gramene" id="TVU34975">
    <property type="protein sequence ID" value="TVU34975"/>
    <property type="gene ID" value="EJB05_16834"/>
</dbReference>
<evidence type="ECO:0000256" key="7">
    <source>
        <dbReference type="ARBA" id="ARBA00022807"/>
    </source>
</evidence>
<dbReference type="Pfam" id="PF22486">
    <property type="entry name" value="MATH_2"/>
    <property type="match status" value="1"/>
</dbReference>
<dbReference type="Pfam" id="PF12436">
    <property type="entry name" value="USP7_ICP0_bdg"/>
    <property type="match status" value="1"/>
</dbReference>
<name>A0A5J9VG78_9POAL</name>
<sequence length="1126" mass="131531">MVVPRAPEVMFSWPLRVLNHSSDFCLQQPRQDQDEEMLVPHQDVVEGPQPMEEFMKFLNEFSYGDKSSSILGYFGDSRELSDYCILRKLDVHVVESAPTVENQLVPDASTTRFTWAIENFFKLNNRKYYSDEFSVGDYKWRVLVFPRGNNVHGLSMYLDVADSHMLPLGWSRYAQFSLAVVNQLDSKLSIRKESSHLFNARESDWGFTSFMPMGDLYDSSKGFVVNDKCIIEAEVAVRRIVDYWNYDSKKATGYVGLKNQGATCYMNSLLQTLYHIPYFRKAVYHMPTMENDTPSGSIPLALQSLFYKLQHSDNSVATKELTKSFGWDTYDSFMQHDVQELNRVLCEKLEDKMKGTSVEGAIQKLFEGHHMNYIECINVDYKSTRKESFYDLALDVKGCSDIYASFDKYVEVERLEGDNKYQSEEHGLQDAKKGMLFIDFPPVLQLQLKRFEYDFARETMVKINDRYEFPLQLDLDRDDGKYLSPEADRGVRNLYTLHSVLVHSGGGQGGHYYAYIRPTLQDQWYKFDDERVTKEDAKRALDEQYGGEEELPHTNPGLNTTPLRFTKHSNAYMLVYIRESDKEKIICDLNEEDISEHLKTRLKKEQEEKEYKKKEKAEAHMYTALKVARDIDLAEQVGRHVFFDLLDFDKINSFRVLKAMPINEVKDELFKEFGIPVQCQRFWLWSKRQNNTYRPSRPLTLEEQSTAIGSLKAATVSRFQNFEVRLYMEVHSGQGTHPIAPPVRAKEDILLFLKLYDPEKEELRFVGSLSVKASGISSDIVQRLNEIAGFPSDEDIELYEEVKYDPSIMCEPINTDESFQSNQVVRFRLLEKAEEDDFSMELSRRSTYDDVVEKVAHQLAVDDPSKIRLTPHNPMSHQPKPHYIKYRGLDYLSDMLRHHNQMCDILYYEILDIPLPELEALKTLRVAFHSATNNEVSLHFIRSPKSSTFFELIEDLKSKVELPRNDVEFRFFEVHFHRICKVYQPMERIDSVSDQNGPLRIEEVPEEEKNAGPHDLLIHVYHFYKDNHHLQYFEEPFLFLIRDGEALSDIKVRIQKRLQVPDEQFVKWKFAYVTLSRPEYLQDSDIVLSRFQKKKLVYGDWEHHLGLEHTATTEKAPFCQSEPSFS</sequence>
<evidence type="ECO:0000313" key="10">
    <source>
        <dbReference type="EMBL" id="TVU34975.1"/>
    </source>
</evidence>
<keyword evidence="4" id="KW-0645">Protease</keyword>
<dbReference type="FunFam" id="3.10.20.90:FF:000050">
    <property type="entry name" value="Ubiquitin carboxyl-terminal hydrolase 13"/>
    <property type="match status" value="1"/>
</dbReference>
<protein>
    <recommendedName>
        <fullName evidence="3">ubiquitinyl hydrolase 1</fullName>
        <ecNumber evidence="3">3.4.19.12</ecNumber>
    </recommendedName>
</protein>
<dbReference type="PROSITE" id="PS00972">
    <property type="entry name" value="USP_1"/>
    <property type="match status" value="1"/>
</dbReference>
<evidence type="ECO:0000256" key="1">
    <source>
        <dbReference type="ARBA" id="ARBA00000707"/>
    </source>
</evidence>
<dbReference type="SMART" id="SM00061">
    <property type="entry name" value="MATH"/>
    <property type="match status" value="1"/>
</dbReference>
<dbReference type="FunFam" id="2.60.210.10:FF:000005">
    <property type="entry name" value="Ubiquitin carboxyl-terminal hydrolase 13"/>
    <property type="match status" value="1"/>
</dbReference>
<proteinExistence type="inferred from homology"/>
<dbReference type="PANTHER" id="PTHR24006:SF896">
    <property type="entry name" value="UBIQUITINYL HYDROLASE 1"/>
    <property type="match status" value="1"/>
</dbReference>
<dbReference type="SUPFAM" id="SSF49599">
    <property type="entry name" value="TRAF domain-like"/>
    <property type="match status" value="1"/>
</dbReference>
<dbReference type="Gene3D" id="3.90.70.10">
    <property type="entry name" value="Cysteine proteinases"/>
    <property type="match status" value="1"/>
</dbReference>
<dbReference type="InterPro" id="IPR008974">
    <property type="entry name" value="TRAF-like"/>
</dbReference>
<dbReference type="GO" id="GO:0005634">
    <property type="term" value="C:nucleus"/>
    <property type="evidence" value="ECO:0007669"/>
    <property type="project" value="TreeGrafter"/>
</dbReference>
<comment type="caution">
    <text evidence="10">The sequence shown here is derived from an EMBL/GenBank/DDBJ whole genome shotgun (WGS) entry which is preliminary data.</text>
</comment>
<evidence type="ECO:0000256" key="2">
    <source>
        <dbReference type="ARBA" id="ARBA00009085"/>
    </source>
</evidence>
<comment type="similarity">
    <text evidence="2">Belongs to the peptidase C19 family.</text>
</comment>
<dbReference type="GO" id="GO:0004843">
    <property type="term" value="F:cysteine-type deubiquitinase activity"/>
    <property type="evidence" value="ECO:0007669"/>
    <property type="project" value="UniProtKB-EC"/>
</dbReference>
<dbReference type="GO" id="GO:0005829">
    <property type="term" value="C:cytosol"/>
    <property type="evidence" value="ECO:0007669"/>
    <property type="project" value="TreeGrafter"/>
</dbReference>
<evidence type="ECO:0000259" key="8">
    <source>
        <dbReference type="PROSITE" id="PS50144"/>
    </source>
</evidence>
<dbReference type="Pfam" id="PF00443">
    <property type="entry name" value="UCH"/>
    <property type="match status" value="1"/>
</dbReference>
<dbReference type="SUPFAM" id="SSF54001">
    <property type="entry name" value="Cysteine proteinases"/>
    <property type="match status" value="1"/>
</dbReference>
<dbReference type="InterPro" id="IPR029346">
    <property type="entry name" value="USP_C"/>
</dbReference>
<dbReference type="InterPro" id="IPR038765">
    <property type="entry name" value="Papain-like_cys_pep_sf"/>
</dbReference>